<name>A0ABQ6M8G0_9STRA</name>
<dbReference type="EMBL" id="BRYB01000052">
    <property type="protein sequence ID" value="GMI21521.1"/>
    <property type="molecule type" value="Genomic_DNA"/>
</dbReference>
<protein>
    <submittedName>
        <fullName evidence="1">Uncharacterized protein</fullName>
    </submittedName>
</protein>
<evidence type="ECO:0000313" key="2">
    <source>
        <dbReference type="Proteomes" id="UP001165060"/>
    </source>
</evidence>
<evidence type="ECO:0000313" key="1">
    <source>
        <dbReference type="EMBL" id="GMI21521.1"/>
    </source>
</evidence>
<proteinExistence type="predicted"/>
<reference evidence="1 2" key="1">
    <citation type="journal article" date="2023" name="Commun. Biol.">
        <title>Genome analysis of Parmales, the sister group of diatoms, reveals the evolutionary specialization of diatoms from phago-mixotrophs to photoautotrophs.</title>
        <authorList>
            <person name="Ban H."/>
            <person name="Sato S."/>
            <person name="Yoshikawa S."/>
            <person name="Yamada K."/>
            <person name="Nakamura Y."/>
            <person name="Ichinomiya M."/>
            <person name="Sato N."/>
            <person name="Blanc-Mathieu R."/>
            <person name="Endo H."/>
            <person name="Kuwata A."/>
            <person name="Ogata H."/>
        </authorList>
    </citation>
    <scope>NUCLEOTIDE SEQUENCE [LARGE SCALE GENOMIC DNA]</scope>
</reference>
<accession>A0ABQ6M8G0</accession>
<organism evidence="1 2">
    <name type="scientific">Tetraparma gracilis</name>
    <dbReference type="NCBI Taxonomy" id="2962635"/>
    <lineage>
        <taxon>Eukaryota</taxon>
        <taxon>Sar</taxon>
        <taxon>Stramenopiles</taxon>
        <taxon>Ochrophyta</taxon>
        <taxon>Bolidophyceae</taxon>
        <taxon>Parmales</taxon>
        <taxon>Triparmaceae</taxon>
        <taxon>Tetraparma</taxon>
    </lineage>
</organism>
<comment type="caution">
    <text evidence="1">The sequence shown here is derived from an EMBL/GenBank/DDBJ whole genome shotgun (WGS) entry which is preliminary data.</text>
</comment>
<feature type="non-terminal residue" evidence="1">
    <location>
        <position position="1"/>
    </location>
</feature>
<keyword evidence="2" id="KW-1185">Reference proteome</keyword>
<sequence length="76" mass="7795">PPPPPFRYAFVSLPLSEFLPGGGIDGSTVGVGKLLDVRLLGDVSGEGRDPGEVYVMGIVVMTPRAAGLAAWLAGTE</sequence>
<dbReference type="Proteomes" id="UP001165060">
    <property type="component" value="Unassembled WGS sequence"/>
</dbReference>
<gene>
    <name evidence="1" type="ORF">TeGR_g3936</name>
</gene>